<organism evidence="4 5">
    <name type="scientific">Thiohalomonas denitrificans</name>
    <dbReference type="NCBI Taxonomy" id="415747"/>
    <lineage>
        <taxon>Bacteria</taxon>
        <taxon>Pseudomonadati</taxon>
        <taxon>Pseudomonadota</taxon>
        <taxon>Gammaproteobacteria</taxon>
        <taxon>Thiohalomonadales</taxon>
        <taxon>Thiohalomonadaceae</taxon>
        <taxon>Thiohalomonas</taxon>
    </lineage>
</organism>
<feature type="domain" description="Smf/DprA SLOG" evidence="2">
    <location>
        <begin position="107"/>
        <end position="316"/>
    </location>
</feature>
<dbReference type="Pfam" id="PF21102">
    <property type="entry name" value="DprA_N"/>
    <property type="match status" value="1"/>
</dbReference>
<gene>
    <name evidence="4" type="ORF">SAMN03097708_02643</name>
</gene>
<dbReference type="PANTHER" id="PTHR43022:SF1">
    <property type="entry name" value="PROTEIN SMF"/>
    <property type="match status" value="1"/>
</dbReference>
<feature type="domain" description="DprA winged helix" evidence="3">
    <location>
        <begin position="338"/>
        <end position="395"/>
    </location>
</feature>
<proteinExistence type="inferred from homology"/>
<dbReference type="PANTHER" id="PTHR43022">
    <property type="entry name" value="PROTEIN SMF"/>
    <property type="match status" value="1"/>
</dbReference>
<evidence type="ECO:0000256" key="1">
    <source>
        <dbReference type="ARBA" id="ARBA00006525"/>
    </source>
</evidence>
<dbReference type="Gene3D" id="3.40.50.450">
    <property type="match status" value="1"/>
</dbReference>
<dbReference type="InterPro" id="IPR003488">
    <property type="entry name" value="DprA"/>
</dbReference>
<protein>
    <submittedName>
        <fullName evidence="4">DNA protecting protein DprA</fullName>
    </submittedName>
</protein>
<name>A0A1G5QTF3_9GAMM</name>
<dbReference type="EMBL" id="FMWD01000008">
    <property type="protein sequence ID" value="SCZ64511.1"/>
    <property type="molecule type" value="Genomic_DNA"/>
</dbReference>
<dbReference type="STRING" id="415747.SAMN03097708_02643"/>
<dbReference type="InterPro" id="IPR036388">
    <property type="entry name" value="WH-like_DNA-bd_sf"/>
</dbReference>
<dbReference type="InterPro" id="IPR041614">
    <property type="entry name" value="DprA_WH"/>
</dbReference>
<dbReference type="Proteomes" id="UP000199648">
    <property type="component" value="Unassembled WGS sequence"/>
</dbReference>
<evidence type="ECO:0000313" key="5">
    <source>
        <dbReference type="Proteomes" id="UP000199648"/>
    </source>
</evidence>
<evidence type="ECO:0000259" key="2">
    <source>
        <dbReference type="Pfam" id="PF02481"/>
    </source>
</evidence>
<dbReference type="AlphaFoldDB" id="A0A1G5QTF3"/>
<evidence type="ECO:0000259" key="3">
    <source>
        <dbReference type="Pfam" id="PF17782"/>
    </source>
</evidence>
<dbReference type="Pfam" id="PF02481">
    <property type="entry name" value="DNA_processg_A"/>
    <property type="match status" value="1"/>
</dbReference>
<evidence type="ECO:0000313" key="4">
    <source>
        <dbReference type="EMBL" id="SCZ64511.1"/>
    </source>
</evidence>
<keyword evidence="5" id="KW-1185">Reference proteome</keyword>
<comment type="similarity">
    <text evidence="1">Belongs to the DprA/Smf family.</text>
</comment>
<dbReference type="SUPFAM" id="SSF102405">
    <property type="entry name" value="MCP/YpsA-like"/>
    <property type="match status" value="1"/>
</dbReference>
<dbReference type="GO" id="GO:0009294">
    <property type="term" value="P:DNA-mediated transformation"/>
    <property type="evidence" value="ECO:0007669"/>
    <property type="project" value="InterPro"/>
</dbReference>
<dbReference type="NCBIfam" id="TIGR00732">
    <property type="entry name" value="dprA"/>
    <property type="match status" value="1"/>
</dbReference>
<sequence>MHWLLPLRPPVRFSAVAGPSRNTRTTKELHLLHATDDKEELHYRLALLHAPGVGPVTFSDLLGRYGSAVAVFREGREQGALGTYLRGPDWVAVERDLAWSEEPGCRLLLQGEPEYPEQLAVVADAPPVLFVRGDAALLSGPQLSMVGSRNPTPLGAETAREFAHHLAGVGLTVTSGLALGIDAAAHRGALSAEGSTVAVFGTGLDRVYPARHRELAHAIVEAGSTLVSEFPPGTAPLPGHFPRRNRIISGLSLGTLVVEAAPRSGSLITARQANEQGREVFAVPGSIHNPLARGCHQLIRDGAKLVETAQDILEELAPQLEAIVNTPPASREADKASRESVPELDKEQLELLVCLDHSPTSVDRLVERSGLTPDAVSSMLLLLELQGYVVSVAGGYARTVKRE</sequence>
<dbReference type="InterPro" id="IPR057666">
    <property type="entry name" value="DrpA_SLOG"/>
</dbReference>
<dbReference type="Pfam" id="PF17782">
    <property type="entry name" value="WHD_DprA"/>
    <property type="match status" value="1"/>
</dbReference>
<reference evidence="4 5" key="1">
    <citation type="submission" date="2016-10" db="EMBL/GenBank/DDBJ databases">
        <authorList>
            <person name="de Groot N.N."/>
        </authorList>
    </citation>
    <scope>NUCLEOTIDE SEQUENCE [LARGE SCALE GENOMIC DNA]</scope>
    <source>
        <strain evidence="4 5">HLD2</strain>
    </source>
</reference>
<dbReference type="Gene3D" id="1.10.10.10">
    <property type="entry name" value="Winged helix-like DNA-binding domain superfamily/Winged helix DNA-binding domain"/>
    <property type="match status" value="1"/>
</dbReference>
<accession>A0A1G5QTF3</accession>